<dbReference type="GO" id="GO:0016301">
    <property type="term" value="F:kinase activity"/>
    <property type="evidence" value="ECO:0007669"/>
    <property type="project" value="UniProtKB-KW"/>
</dbReference>
<feature type="region of interest" description="Disordered" evidence="5">
    <location>
        <begin position="238"/>
        <end position="274"/>
    </location>
</feature>
<dbReference type="PROSITE" id="PS50921">
    <property type="entry name" value="ANTAR"/>
    <property type="match status" value="1"/>
</dbReference>
<dbReference type="Proteomes" id="UP000182486">
    <property type="component" value="Unassembled WGS sequence"/>
</dbReference>
<gene>
    <name evidence="7" type="ORF">BG844_18205</name>
</gene>
<dbReference type="SUPFAM" id="SSF52172">
    <property type="entry name" value="CheY-like"/>
    <property type="match status" value="1"/>
</dbReference>
<dbReference type="InterPro" id="IPR005561">
    <property type="entry name" value="ANTAR"/>
</dbReference>
<dbReference type="PIRSF" id="PIRSF036625">
    <property type="entry name" value="GAF_ANTAR"/>
    <property type="match status" value="1"/>
</dbReference>
<keyword evidence="4" id="KW-0804">Transcription</keyword>
<feature type="domain" description="ANTAR" evidence="6">
    <location>
        <begin position="181"/>
        <end position="242"/>
    </location>
</feature>
<comment type="caution">
    <text evidence="7">The sequence shown here is derived from an EMBL/GenBank/DDBJ whole genome shotgun (WGS) entry which is preliminary data.</text>
</comment>
<proteinExistence type="predicted"/>
<dbReference type="SMART" id="SM01012">
    <property type="entry name" value="ANTAR"/>
    <property type="match status" value="1"/>
</dbReference>
<dbReference type="Pfam" id="PF13185">
    <property type="entry name" value="GAF_2"/>
    <property type="match status" value="1"/>
</dbReference>
<evidence type="ECO:0000313" key="8">
    <source>
        <dbReference type="Proteomes" id="UP000182486"/>
    </source>
</evidence>
<protein>
    <recommendedName>
        <fullName evidence="6">ANTAR domain-containing protein</fullName>
    </recommendedName>
</protein>
<evidence type="ECO:0000259" key="6">
    <source>
        <dbReference type="PROSITE" id="PS50921"/>
    </source>
</evidence>
<evidence type="ECO:0000256" key="5">
    <source>
        <dbReference type="SAM" id="MobiDB-lite"/>
    </source>
</evidence>
<organism evidence="7 8">
    <name type="scientific">Couchioplanes caeruleus subsp. caeruleus</name>
    <dbReference type="NCBI Taxonomy" id="56427"/>
    <lineage>
        <taxon>Bacteria</taxon>
        <taxon>Bacillati</taxon>
        <taxon>Actinomycetota</taxon>
        <taxon>Actinomycetes</taxon>
        <taxon>Micromonosporales</taxon>
        <taxon>Micromonosporaceae</taxon>
        <taxon>Couchioplanes</taxon>
    </lineage>
</organism>
<evidence type="ECO:0000256" key="2">
    <source>
        <dbReference type="ARBA" id="ARBA00022777"/>
    </source>
</evidence>
<keyword evidence="3" id="KW-0805">Transcription regulation</keyword>
<evidence type="ECO:0000256" key="4">
    <source>
        <dbReference type="ARBA" id="ARBA00023163"/>
    </source>
</evidence>
<dbReference type="Gene3D" id="1.10.10.10">
    <property type="entry name" value="Winged helix-like DNA-binding domain superfamily/Winged helix DNA-binding domain"/>
    <property type="match status" value="1"/>
</dbReference>
<feature type="compositionally biased region" description="Basic and acidic residues" evidence="5">
    <location>
        <begin position="265"/>
        <end position="274"/>
    </location>
</feature>
<dbReference type="Pfam" id="PF03861">
    <property type="entry name" value="ANTAR"/>
    <property type="match status" value="1"/>
</dbReference>
<dbReference type="InterPro" id="IPR011006">
    <property type="entry name" value="CheY-like_superfamily"/>
</dbReference>
<evidence type="ECO:0000256" key="1">
    <source>
        <dbReference type="ARBA" id="ARBA00022679"/>
    </source>
</evidence>
<dbReference type="InterPro" id="IPR003018">
    <property type="entry name" value="GAF"/>
</dbReference>
<keyword evidence="1" id="KW-0808">Transferase</keyword>
<reference evidence="7 8" key="1">
    <citation type="submission" date="2016-09" db="EMBL/GenBank/DDBJ databases">
        <title>Couchioplanes caeruleus draft genome sequence.</title>
        <authorList>
            <person name="Sheehan J."/>
            <person name="Caffrey P."/>
        </authorList>
    </citation>
    <scope>NUCLEOTIDE SEQUENCE [LARGE SCALE GENOMIC DNA]</scope>
    <source>
        <strain evidence="7 8">DSM 43634</strain>
    </source>
</reference>
<dbReference type="GO" id="GO:0003723">
    <property type="term" value="F:RNA binding"/>
    <property type="evidence" value="ECO:0007669"/>
    <property type="project" value="InterPro"/>
</dbReference>
<dbReference type="SMART" id="SM00065">
    <property type="entry name" value="GAF"/>
    <property type="match status" value="1"/>
</dbReference>
<dbReference type="InterPro" id="IPR029016">
    <property type="entry name" value="GAF-like_dom_sf"/>
</dbReference>
<accession>A0A1K0FJ66</accession>
<dbReference type="InterPro" id="IPR012074">
    <property type="entry name" value="GAF_ANTAR"/>
</dbReference>
<sequence>MTPPDPAGPARPPEPPREQRIAEAFVALADSLADDFDLPDFLHQLTTHCLDLLHTDGAGVMLADPDGRLRLLASSSERVRLLELFEIDATDGPCLTAYHSGHTTEHRDLSMPDPRWTRFTTRARHDGYRSVHAIPMRLRGEVIGVLNLFHTATGPLDATSQSLGRALADIATLALLQRRTINQHRSLAEQLRTAFTTRLDIEQAKGLLAERLNIEPDEAFERLRQHARATNTKLAHLARDITAGRTTLPETAKNRPTRPAPQTRHPTEPTERQP</sequence>
<dbReference type="Gene3D" id="3.30.450.40">
    <property type="match status" value="1"/>
</dbReference>
<evidence type="ECO:0000313" key="7">
    <source>
        <dbReference type="EMBL" id="OJF12885.1"/>
    </source>
</evidence>
<dbReference type="SUPFAM" id="SSF55781">
    <property type="entry name" value="GAF domain-like"/>
    <property type="match status" value="1"/>
</dbReference>
<name>A0A1K0FJ66_9ACTN</name>
<dbReference type="InterPro" id="IPR036388">
    <property type="entry name" value="WH-like_DNA-bd_sf"/>
</dbReference>
<keyword evidence="8" id="KW-1185">Reference proteome</keyword>
<dbReference type="AlphaFoldDB" id="A0A1K0FJ66"/>
<dbReference type="EMBL" id="MEIA01000190">
    <property type="protein sequence ID" value="OJF12885.1"/>
    <property type="molecule type" value="Genomic_DNA"/>
</dbReference>
<keyword evidence="2" id="KW-0418">Kinase</keyword>
<evidence type="ECO:0000256" key="3">
    <source>
        <dbReference type="ARBA" id="ARBA00023015"/>
    </source>
</evidence>